<accession>A0A4Y7RNT9</accession>
<keyword evidence="3" id="KW-1185">Reference proteome</keyword>
<dbReference type="OrthoDB" id="9982975at2"/>
<evidence type="ECO:0008006" key="4">
    <source>
        <dbReference type="Google" id="ProtNLM"/>
    </source>
</evidence>
<evidence type="ECO:0000313" key="2">
    <source>
        <dbReference type="EMBL" id="TEB10658.1"/>
    </source>
</evidence>
<keyword evidence="1" id="KW-0175">Coiled coil</keyword>
<organism evidence="2 3">
    <name type="scientific">Pelotomaculum propionicicum</name>
    <dbReference type="NCBI Taxonomy" id="258475"/>
    <lineage>
        <taxon>Bacteria</taxon>
        <taxon>Bacillati</taxon>
        <taxon>Bacillota</taxon>
        <taxon>Clostridia</taxon>
        <taxon>Eubacteriales</taxon>
        <taxon>Desulfotomaculaceae</taxon>
        <taxon>Pelotomaculum</taxon>
    </lineage>
</organism>
<dbReference type="Proteomes" id="UP000297597">
    <property type="component" value="Unassembled WGS sequence"/>
</dbReference>
<name>A0A4Y7RNT9_9FIRM</name>
<reference evidence="2 3" key="1">
    <citation type="journal article" date="2018" name="Environ. Microbiol.">
        <title>Novel energy conservation strategies and behaviour of Pelotomaculum schinkii driving syntrophic propionate catabolism.</title>
        <authorList>
            <person name="Hidalgo-Ahumada C.A.P."/>
            <person name="Nobu M.K."/>
            <person name="Narihiro T."/>
            <person name="Tamaki H."/>
            <person name="Liu W.T."/>
            <person name="Kamagata Y."/>
            <person name="Stams A.J.M."/>
            <person name="Imachi H."/>
            <person name="Sousa D.Z."/>
        </authorList>
    </citation>
    <scope>NUCLEOTIDE SEQUENCE [LARGE SCALE GENOMIC DNA]</scope>
    <source>
        <strain evidence="2 3">MGP</strain>
    </source>
</reference>
<dbReference type="EMBL" id="QFFZ01000023">
    <property type="protein sequence ID" value="TEB10658.1"/>
    <property type="molecule type" value="Genomic_DNA"/>
</dbReference>
<protein>
    <recommendedName>
        <fullName evidence="4">Chromosome partition protein Smc</fullName>
    </recommendedName>
</protein>
<sequence>MQTSLHSRERYCERVLGIPPEEIKAYLEENSAQVEKAVLNMLDEAELIMVKDGKEYRLMDLFLLVAAGQTVVTVVKSDYGFDEDMNRQIVQHLLEKVRALRQELHEKTESALQCQAAIKAEAEALDQEIKSLESKIKEKQALRRQLVARSDGIEAELDALNKLIDQESTKLIYSTAYKLEELRNGKKRA</sequence>
<comment type="caution">
    <text evidence="2">The sequence shown here is derived from an EMBL/GenBank/DDBJ whole genome shotgun (WGS) entry which is preliminary data.</text>
</comment>
<evidence type="ECO:0000256" key="1">
    <source>
        <dbReference type="SAM" id="Coils"/>
    </source>
</evidence>
<feature type="coiled-coil region" evidence="1">
    <location>
        <begin position="90"/>
        <end position="149"/>
    </location>
</feature>
<dbReference type="RefSeq" id="WP_134214067.1">
    <property type="nucleotide sequence ID" value="NZ_QFFZ01000023.1"/>
</dbReference>
<gene>
    <name evidence="2" type="ORF">Pmgp_02238</name>
</gene>
<evidence type="ECO:0000313" key="3">
    <source>
        <dbReference type="Proteomes" id="UP000297597"/>
    </source>
</evidence>
<dbReference type="AlphaFoldDB" id="A0A4Y7RNT9"/>
<proteinExistence type="predicted"/>